<dbReference type="GO" id="GO:0000323">
    <property type="term" value="C:lytic vacuole"/>
    <property type="evidence" value="ECO:0007669"/>
    <property type="project" value="TreeGrafter"/>
</dbReference>
<proteinExistence type="predicted"/>
<feature type="region of interest" description="Disordered" evidence="2">
    <location>
        <begin position="455"/>
        <end position="483"/>
    </location>
</feature>
<dbReference type="GO" id="GO:0000149">
    <property type="term" value="F:SNARE binding"/>
    <property type="evidence" value="ECO:0007669"/>
    <property type="project" value="TreeGrafter"/>
</dbReference>
<dbReference type="Proteomes" id="UP001224775">
    <property type="component" value="Unassembled WGS sequence"/>
</dbReference>
<organism evidence="3 4">
    <name type="scientific">Skeletonema marinoi</name>
    <dbReference type="NCBI Taxonomy" id="267567"/>
    <lineage>
        <taxon>Eukaryota</taxon>
        <taxon>Sar</taxon>
        <taxon>Stramenopiles</taxon>
        <taxon>Ochrophyta</taxon>
        <taxon>Bacillariophyta</taxon>
        <taxon>Coscinodiscophyceae</taxon>
        <taxon>Thalassiosirophycidae</taxon>
        <taxon>Thalassiosirales</taxon>
        <taxon>Skeletonemataceae</taxon>
        <taxon>Skeletonema</taxon>
        <taxon>Skeletonema marinoi-dohrnii complex</taxon>
    </lineage>
</organism>
<evidence type="ECO:0000313" key="4">
    <source>
        <dbReference type="Proteomes" id="UP001224775"/>
    </source>
</evidence>
<feature type="region of interest" description="Disordered" evidence="2">
    <location>
        <begin position="339"/>
        <end position="371"/>
    </location>
</feature>
<name>A0AAD9DKK5_9STRA</name>
<accession>A0AAD9DKK5</accession>
<dbReference type="AlphaFoldDB" id="A0AAD9DKK5"/>
<feature type="region of interest" description="Disordered" evidence="2">
    <location>
        <begin position="64"/>
        <end position="97"/>
    </location>
</feature>
<reference evidence="3" key="1">
    <citation type="submission" date="2023-06" db="EMBL/GenBank/DDBJ databases">
        <title>Survivors Of The Sea: Transcriptome response of Skeletonema marinoi to long-term dormancy.</title>
        <authorList>
            <person name="Pinder M.I.M."/>
            <person name="Kourtchenko O."/>
            <person name="Robertson E.K."/>
            <person name="Larsson T."/>
            <person name="Maumus F."/>
            <person name="Osuna-Cruz C.M."/>
            <person name="Vancaester E."/>
            <person name="Stenow R."/>
            <person name="Vandepoele K."/>
            <person name="Ploug H."/>
            <person name="Bruchert V."/>
            <person name="Godhe A."/>
            <person name="Topel M."/>
        </authorList>
    </citation>
    <scope>NUCLEOTIDE SEQUENCE</scope>
    <source>
        <strain evidence="3">R05AC</strain>
    </source>
</reference>
<dbReference type="PANTHER" id="PTHR15157">
    <property type="entry name" value="UV RADIATION RESISTANCE-ASSOCIATED GENE PROTEIN"/>
    <property type="match status" value="1"/>
</dbReference>
<dbReference type="PANTHER" id="PTHR15157:SF5">
    <property type="entry name" value="UV RADIATION RESISTANCE-ASSOCIATED GENE PROTEIN"/>
    <property type="match status" value="1"/>
</dbReference>
<sequence length="546" mass="59249">MATSPPATCYCGSSHGNHLSCRVCAARNLTSKIARYSAAKQRHLQKKRECQLRLLETRLLPANEIDDGGDDKHNLQNDIDGVSLGKSKRRPLPDPNQINQQVTHLKERLDILRSLSNDLAVNVTAKTMENDERQSNLEIQSQKVLVAQERLSSMKHCLVFQAEDNIINSPDEKKLYGNDSVGDGRLRDALDHGRHQIQSLRFQFALRVFDMHRIDVGEEYANGNKGKMNKDNATGVGKIGGLPLPHAGPALYGVLPQGVLASSLRLVATLTNLVSRCLGVVLPHPILVCAKECSKCGSVYNFGGDVIDTISFDNIDIDIDDGFGDDAQSSLCNACCQEGSSSSPRKNQRGSASGSQSKVIHAKLPSPNTTRLSKTSLMSFVGTSARKAMALTASATSRAMTNTQHVATSSEQGKSSQLISTSPSIVTKRINHASFAVLAESYQLGATEYILNPPRLNDDGGNNEGKILSPVNETGASSSNSQNQLFSNREDFHTAEERFSIGVQLLQNDVIALCFRAGVDVSKLWPAESVLLNLHALLEHCQAQIV</sequence>
<dbReference type="GO" id="GO:0005768">
    <property type="term" value="C:endosome"/>
    <property type="evidence" value="ECO:0007669"/>
    <property type="project" value="TreeGrafter"/>
</dbReference>
<protein>
    <submittedName>
        <fullName evidence="3">Uncharacterized protein</fullName>
    </submittedName>
</protein>
<evidence type="ECO:0000256" key="1">
    <source>
        <dbReference type="ARBA" id="ARBA00023054"/>
    </source>
</evidence>
<dbReference type="EMBL" id="JATAAI010000001">
    <property type="protein sequence ID" value="KAK1749205.1"/>
    <property type="molecule type" value="Genomic_DNA"/>
</dbReference>
<gene>
    <name evidence="3" type="ORF">QTG54_001144</name>
</gene>
<feature type="compositionally biased region" description="Polar residues" evidence="2">
    <location>
        <begin position="339"/>
        <end position="358"/>
    </location>
</feature>
<keyword evidence="4" id="KW-1185">Reference proteome</keyword>
<evidence type="ECO:0000256" key="2">
    <source>
        <dbReference type="SAM" id="MobiDB-lite"/>
    </source>
</evidence>
<dbReference type="GO" id="GO:0035493">
    <property type="term" value="P:SNARE complex assembly"/>
    <property type="evidence" value="ECO:0007669"/>
    <property type="project" value="TreeGrafter"/>
</dbReference>
<comment type="caution">
    <text evidence="3">The sequence shown here is derived from an EMBL/GenBank/DDBJ whole genome shotgun (WGS) entry which is preliminary data.</text>
</comment>
<keyword evidence="1" id="KW-0175">Coiled coil</keyword>
<evidence type="ECO:0000313" key="3">
    <source>
        <dbReference type="EMBL" id="KAK1749205.1"/>
    </source>
</evidence>